<dbReference type="GO" id="GO:0003700">
    <property type="term" value="F:DNA-binding transcription factor activity"/>
    <property type="evidence" value="ECO:0007669"/>
    <property type="project" value="TreeGrafter"/>
</dbReference>
<evidence type="ECO:0000259" key="5">
    <source>
        <dbReference type="PROSITE" id="PS50977"/>
    </source>
</evidence>
<protein>
    <submittedName>
        <fullName evidence="6">TetR family transcriptional regulator</fullName>
    </submittedName>
</protein>
<dbReference type="InterPro" id="IPR001647">
    <property type="entry name" value="HTH_TetR"/>
</dbReference>
<evidence type="ECO:0000256" key="3">
    <source>
        <dbReference type="ARBA" id="ARBA00023163"/>
    </source>
</evidence>
<dbReference type="PROSITE" id="PS50977">
    <property type="entry name" value="HTH_TETR_2"/>
    <property type="match status" value="1"/>
</dbReference>
<keyword evidence="1" id="KW-0805">Transcription regulation</keyword>
<proteinExistence type="predicted"/>
<accession>A0A2A9EME6</accession>
<sequence>MTPTKARAVDAAVELLSTEGLRSLTHARVDRQAGLPNGSTSNYFRTRRALVTGVAERILELEQAEVGAAFAQPASAAEFVDGLCDLFDYLSRTRRTQTTARLVLFMEASHDVDLRDALSAARRGMVSSAVVAMASLGARDPEVAAAGIAACFEGLLLHSIARHDDADPRPVLELVVRGALA</sequence>
<comment type="caution">
    <text evidence="6">The sequence shown here is derived from an EMBL/GenBank/DDBJ whole genome shotgun (WGS) entry which is preliminary data.</text>
</comment>
<keyword evidence="3" id="KW-0804">Transcription</keyword>
<dbReference type="OrthoDB" id="7506349at2"/>
<dbReference type="EMBL" id="PDJI01000004">
    <property type="protein sequence ID" value="PFG39400.1"/>
    <property type="molecule type" value="Genomic_DNA"/>
</dbReference>
<dbReference type="SUPFAM" id="SSF48498">
    <property type="entry name" value="Tetracyclin repressor-like, C-terminal domain"/>
    <property type="match status" value="1"/>
</dbReference>
<feature type="domain" description="HTH tetR-type" evidence="5">
    <location>
        <begin position="2"/>
        <end position="62"/>
    </location>
</feature>
<dbReference type="InterPro" id="IPR041583">
    <property type="entry name" value="TetR_C_31"/>
</dbReference>
<dbReference type="InterPro" id="IPR050109">
    <property type="entry name" value="HTH-type_TetR-like_transc_reg"/>
</dbReference>
<dbReference type="InterPro" id="IPR009057">
    <property type="entry name" value="Homeodomain-like_sf"/>
</dbReference>
<dbReference type="RefSeq" id="WP_098483516.1">
    <property type="nucleotide sequence ID" value="NZ_PDJI01000004.1"/>
</dbReference>
<evidence type="ECO:0000256" key="4">
    <source>
        <dbReference type="PROSITE-ProRule" id="PRU00335"/>
    </source>
</evidence>
<evidence type="ECO:0000313" key="7">
    <source>
        <dbReference type="Proteomes" id="UP000222106"/>
    </source>
</evidence>
<dbReference type="InterPro" id="IPR036271">
    <property type="entry name" value="Tet_transcr_reg_TetR-rel_C_sf"/>
</dbReference>
<dbReference type="SUPFAM" id="SSF46689">
    <property type="entry name" value="Homeodomain-like"/>
    <property type="match status" value="1"/>
</dbReference>
<dbReference type="PANTHER" id="PTHR30055">
    <property type="entry name" value="HTH-TYPE TRANSCRIPTIONAL REGULATOR RUTR"/>
    <property type="match status" value="1"/>
</dbReference>
<dbReference type="Proteomes" id="UP000222106">
    <property type="component" value="Unassembled WGS sequence"/>
</dbReference>
<evidence type="ECO:0000313" key="6">
    <source>
        <dbReference type="EMBL" id="PFG39400.1"/>
    </source>
</evidence>
<keyword evidence="7" id="KW-1185">Reference proteome</keyword>
<dbReference type="AlphaFoldDB" id="A0A2A9EME6"/>
<evidence type="ECO:0000256" key="1">
    <source>
        <dbReference type="ARBA" id="ARBA00023015"/>
    </source>
</evidence>
<reference evidence="6 7" key="1">
    <citation type="submission" date="2017-10" db="EMBL/GenBank/DDBJ databases">
        <title>Sequencing the genomes of 1000 actinobacteria strains.</title>
        <authorList>
            <person name="Klenk H.-P."/>
        </authorList>
    </citation>
    <scope>NUCLEOTIDE SEQUENCE [LARGE SCALE GENOMIC DNA]</scope>
    <source>
        <strain evidence="6 7">DSM 21838</strain>
    </source>
</reference>
<feature type="DNA-binding region" description="H-T-H motif" evidence="4">
    <location>
        <begin position="25"/>
        <end position="44"/>
    </location>
</feature>
<dbReference type="GO" id="GO:0000976">
    <property type="term" value="F:transcription cis-regulatory region binding"/>
    <property type="evidence" value="ECO:0007669"/>
    <property type="project" value="TreeGrafter"/>
</dbReference>
<dbReference type="Pfam" id="PF17940">
    <property type="entry name" value="TetR_C_31"/>
    <property type="match status" value="1"/>
</dbReference>
<dbReference type="Gene3D" id="1.10.357.10">
    <property type="entry name" value="Tetracycline Repressor, domain 2"/>
    <property type="match status" value="1"/>
</dbReference>
<organism evidence="6 7">
    <name type="scientific">Georgenia soli</name>
    <dbReference type="NCBI Taxonomy" id="638953"/>
    <lineage>
        <taxon>Bacteria</taxon>
        <taxon>Bacillati</taxon>
        <taxon>Actinomycetota</taxon>
        <taxon>Actinomycetes</taxon>
        <taxon>Micrococcales</taxon>
        <taxon>Bogoriellaceae</taxon>
        <taxon>Georgenia</taxon>
    </lineage>
</organism>
<keyword evidence="2 4" id="KW-0238">DNA-binding</keyword>
<dbReference type="PANTHER" id="PTHR30055:SF234">
    <property type="entry name" value="HTH-TYPE TRANSCRIPTIONAL REGULATOR BETI"/>
    <property type="match status" value="1"/>
</dbReference>
<name>A0A2A9EME6_9MICO</name>
<evidence type="ECO:0000256" key="2">
    <source>
        <dbReference type="ARBA" id="ARBA00023125"/>
    </source>
</evidence>
<gene>
    <name evidence="6" type="ORF">ATJ97_1906</name>
</gene>